<organism evidence="3 4">
    <name type="scientific">Handelsmanbacteria sp. (strain RIFCSPLOWO2_12_FULL_64_10)</name>
    <dbReference type="NCBI Taxonomy" id="1817868"/>
    <lineage>
        <taxon>Bacteria</taxon>
        <taxon>Candidatus Handelsmaniibacteriota</taxon>
    </lineage>
</organism>
<feature type="coiled-coil region" evidence="1">
    <location>
        <begin position="112"/>
        <end position="139"/>
    </location>
</feature>
<keyword evidence="2" id="KW-0472">Membrane</keyword>
<evidence type="ECO:0000256" key="1">
    <source>
        <dbReference type="SAM" id="Coils"/>
    </source>
</evidence>
<keyword evidence="2" id="KW-1133">Transmembrane helix</keyword>
<dbReference type="Proteomes" id="UP000178606">
    <property type="component" value="Unassembled WGS sequence"/>
</dbReference>
<reference evidence="3 4" key="1">
    <citation type="journal article" date="2016" name="Nat. Commun.">
        <title>Thousands of microbial genomes shed light on interconnected biogeochemical processes in an aquifer system.</title>
        <authorList>
            <person name="Anantharaman K."/>
            <person name="Brown C.T."/>
            <person name="Hug L.A."/>
            <person name="Sharon I."/>
            <person name="Castelle C.J."/>
            <person name="Probst A.J."/>
            <person name="Thomas B.C."/>
            <person name="Singh A."/>
            <person name="Wilkins M.J."/>
            <person name="Karaoz U."/>
            <person name="Brodie E.L."/>
            <person name="Williams K.H."/>
            <person name="Hubbard S.S."/>
            <person name="Banfield J.F."/>
        </authorList>
    </citation>
    <scope>NUCLEOTIDE SEQUENCE [LARGE SCALE GENOMIC DNA]</scope>
    <source>
        <strain evidence="4">RIFCSPLOWO2_12_FULL_64_10</strain>
    </source>
</reference>
<feature type="coiled-coil region" evidence="1">
    <location>
        <begin position="222"/>
        <end position="295"/>
    </location>
</feature>
<dbReference type="AlphaFoldDB" id="A0A1F6CR73"/>
<comment type="caution">
    <text evidence="3">The sequence shown here is derived from an EMBL/GenBank/DDBJ whole genome shotgun (WGS) entry which is preliminary data.</text>
</comment>
<evidence type="ECO:0000313" key="4">
    <source>
        <dbReference type="Proteomes" id="UP000178606"/>
    </source>
</evidence>
<accession>A0A1F6CR73</accession>
<keyword evidence="2" id="KW-0812">Transmembrane</keyword>
<dbReference type="EMBL" id="MFKF01000176">
    <property type="protein sequence ID" value="OGG51607.1"/>
    <property type="molecule type" value="Genomic_DNA"/>
</dbReference>
<sequence length="401" mass="44944">MPDEEVSRTANIRWVAAAGAISLLIVAGVAWYLLRPTRVTDIQDMHTLVERLDDMHKQIESRQQSIAEAVRNFNVTHPDDPIKVEDVKALKLKDLQHQILQRMVKAEKDVSYQGLLDEIGRQDTEISRLNNEIAAIQARLPEPVVAKRGDTHYNLSMKFLTEKKALPSEKAKEILDKMAVVEDVVPGFQVWMMYDETTGVFGSFVTQGTAPISPRRAQVRSKRALMARIEKAQEGQKKAEAQVETLVSEKAELQQQMEQTASALQAQVESARREKEEAQRLAEAKERERLEAERRLNSFFYTVGNLDELKRRGVVKGGGVGQAGGDPFSESLDLRLDTVVSLSAGDAGLGRIGSVKVFPSSLRKGRDYDIFYGSDRQLATVKVLNREAFLQARRVVFGIED</sequence>
<proteinExistence type="predicted"/>
<protein>
    <submittedName>
        <fullName evidence="3">Uncharacterized protein</fullName>
    </submittedName>
</protein>
<evidence type="ECO:0000256" key="2">
    <source>
        <dbReference type="SAM" id="Phobius"/>
    </source>
</evidence>
<evidence type="ECO:0000313" key="3">
    <source>
        <dbReference type="EMBL" id="OGG51607.1"/>
    </source>
</evidence>
<gene>
    <name evidence="3" type="ORF">A3F84_19150</name>
</gene>
<name>A0A1F6CR73_HANXR</name>
<keyword evidence="1" id="KW-0175">Coiled coil</keyword>
<feature type="transmembrane region" description="Helical" evidence="2">
    <location>
        <begin position="12"/>
        <end position="34"/>
    </location>
</feature>